<accession>A0AAD7HR01</accession>
<name>A0AAD7HR01_9AGAR</name>
<dbReference type="Gene3D" id="3.30.420.10">
    <property type="entry name" value="Ribonuclease H-like superfamily/Ribonuclease H"/>
    <property type="match status" value="1"/>
</dbReference>
<dbReference type="AlphaFoldDB" id="A0AAD7HR01"/>
<feature type="region of interest" description="Disordered" evidence="1">
    <location>
        <begin position="924"/>
        <end position="958"/>
    </location>
</feature>
<dbReference type="EMBL" id="JARKIB010000188">
    <property type="protein sequence ID" value="KAJ7726231.1"/>
    <property type="molecule type" value="Genomic_DNA"/>
</dbReference>
<organism evidence="2 3">
    <name type="scientific">Mycena metata</name>
    <dbReference type="NCBI Taxonomy" id="1033252"/>
    <lineage>
        <taxon>Eukaryota</taxon>
        <taxon>Fungi</taxon>
        <taxon>Dikarya</taxon>
        <taxon>Basidiomycota</taxon>
        <taxon>Agaricomycotina</taxon>
        <taxon>Agaricomycetes</taxon>
        <taxon>Agaricomycetidae</taxon>
        <taxon>Agaricales</taxon>
        <taxon>Marasmiineae</taxon>
        <taxon>Mycenaceae</taxon>
        <taxon>Mycena</taxon>
    </lineage>
</organism>
<evidence type="ECO:0000256" key="1">
    <source>
        <dbReference type="SAM" id="MobiDB-lite"/>
    </source>
</evidence>
<dbReference type="InterPro" id="IPR036397">
    <property type="entry name" value="RNaseH_sf"/>
</dbReference>
<evidence type="ECO:0008006" key="4">
    <source>
        <dbReference type="Google" id="ProtNLM"/>
    </source>
</evidence>
<dbReference type="Proteomes" id="UP001215598">
    <property type="component" value="Unassembled WGS sequence"/>
</dbReference>
<feature type="region of interest" description="Disordered" evidence="1">
    <location>
        <begin position="676"/>
        <end position="696"/>
    </location>
</feature>
<feature type="compositionally biased region" description="Low complexity" evidence="1">
    <location>
        <begin position="38"/>
        <end position="56"/>
    </location>
</feature>
<proteinExistence type="predicted"/>
<feature type="compositionally biased region" description="Acidic residues" evidence="1">
    <location>
        <begin position="732"/>
        <end position="748"/>
    </location>
</feature>
<feature type="region of interest" description="Disordered" evidence="1">
    <location>
        <begin position="731"/>
        <end position="751"/>
    </location>
</feature>
<protein>
    <recommendedName>
        <fullName evidence="4">3'-5' exonuclease domain-containing protein</fullName>
    </recommendedName>
</protein>
<evidence type="ECO:0000313" key="2">
    <source>
        <dbReference type="EMBL" id="KAJ7726231.1"/>
    </source>
</evidence>
<reference evidence="2" key="1">
    <citation type="submission" date="2023-03" db="EMBL/GenBank/DDBJ databases">
        <title>Massive genome expansion in bonnet fungi (Mycena s.s.) driven by repeated elements and novel gene families across ecological guilds.</title>
        <authorList>
            <consortium name="Lawrence Berkeley National Laboratory"/>
            <person name="Harder C.B."/>
            <person name="Miyauchi S."/>
            <person name="Viragh M."/>
            <person name="Kuo A."/>
            <person name="Thoen E."/>
            <person name="Andreopoulos B."/>
            <person name="Lu D."/>
            <person name="Skrede I."/>
            <person name="Drula E."/>
            <person name="Henrissat B."/>
            <person name="Morin E."/>
            <person name="Kohler A."/>
            <person name="Barry K."/>
            <person name="LaButti K."/>
            <person name="Morin E."/>
            <person name="Salamov A."/>
            <person name="Lipzen A."/>
            <person name="Mereny Z."/>
            <person name="Hegedus B."/>
            <person name="Baldrian P."/>
            <person name="Stursova M."/>
            <person name="Weitz H."/>
            <person name="Taylor A."/>
            <person name="Grigoriev I.V."/>
            <person name="Nagy L.G."/>
            <person name="Martin F."/>
            <person name="Kauserud H."/>
        </authorList>
    </citation>
    <scope>NUCLEOTIDE SEQUENCE</scope>
    <source>
        <strain evidence="2">CBHHK182m</strain>
    </source>
</reference>
<comment type="caution">
    <text evidence="2">The sequence shown here is derived from an EMBL/GenBank/DDBJ whole genome shotgun (WGS) entry which is preliminary data.</text>
</comment>
<dbReference type="InterPro" id="IPR012337">
    <property type="entry name" value="RNaseH-like_sf"/>
</dbReference>
<dbReference type="GO" id="GO:0003676">
    <property type="term" value="F:nucleic acid binding"/>
    <property type="evidence" value="ECO:0007669"/>
    <property type="project" value="InterPro"/>
</dbReference>
<feature type="compositionally biased region" description="Basic and acidic residues" evidence="1">
    <location>
        <begin position="924"/>
        <end position="951"/>
    </location>
</feature>
<gene>
    <name evidence="2" type="ORF">B0H16DRAFT_1780652</name>
</gene>
<feature type="region of interest" description="Disordered" evidence="1">
    <location>
        <begin position="1"/>
        <end position="57"/>
    </location>
</feature>
<sequence length="958" mass="104558">MAGDAPAKGTHGGSRPGSGRPRGSKNIPKTSKSKSRVSNAESAPAAASSASEASASTMRKPINKVLTGLKNTGRGIANFWATHVPQGIHSMTGTGATDLAPDEPISAADALARLQNDMQTANLSQPVSERVLDENIEDGGDVDEGAALLDDEVDEGDEDDELHLDAEQGSAETASNSVNAQWLAPTLRPHRSALDISQMDTMKITFAGRFGADPFSKMVHELKYLRHSRLEAMYLHAALHYGLRGDEQIPAFSAFKNQMGFAGYTPSTKYLKSMFTSWFASHRLYIDRIMSSLSGRIIKADHTFKTVDHQGRLPGGEAIHTALYDAVNDAEEVRFYGLTLTQGFAPLQGMYERLQVELVRHGNPPTEAIYTDNPRLERNWHETVTPSLKRNVQHIVLNPFRDLPEFKVSGPPLFASSPDRIDTLCDEILQSLPEDDSIYVALSIQFTADKLTAIQIRTSSLIHVFDVTFLTTHIPLALKSVLTHPQIIKFGHEINSTAKWLSSAWSLAIPTATLVDLAKLAKLKGASADTNCSISTLCGAVLNFQFNKPNLSTPPPPVLSQLADLAREVDCAWSIQVALMKLGSVGIPLQPSQMRPAQPVAFVMGNTTQAWGELVEHNGSLIVPNTQGTVSVTKAYSVIKLTKLFVPGFIVAKHGQTLEWLNANGGHAVVQTRTLRSRANEPPHSATESTHNDPDLGIPAPVAIPSVTEQLLQQPHTHPGEVAAAIGHQSDVDLDSSGEDDDLMDESPEPSRDNLEQLLLDSIQHAQDILRQPHTAETNVAALEPIHALLRDSSRKAIVLPAITHETVEVDYNTDPFVGVDLSSFNPTAMRQQLTTQRAVQAAIAAVPNLEPPPVQLREQSHPEAEFQQTILTFASVERDGDYALMEMARPAKKRRLDGLTKSKRAPRWCAFCAHAGCGMEETCKGRGGRERCEHKSQPNHRELGFEESTRKRYRRGG</sequence>
<evidence type="ECO:0000313" key="3">
    <source>
        <dbReference type="Proteomes" id="UP001215598"/>
    </source>
</evidence>
<dbReference type="SUPFAM" id="SSF53098">
    <property type="entry name" value="Ribonuclease H-like"/>
    <property type="match status" value="1"/>
</dbReference>
<keyword evidence="3" id="KW-1185">Reference proteome</keyword>